<dbReference type="GO" id="GO:0005886">
    <property type="term" value="C:plasma membrane"/>
    <property type="evidence" value="ECO:0007669"/>
    <property type="project" value="TreeGrafter"/>
</dbReference>
<dbReference type="SUPFAM" id="SSF52047">
    <property type="entry name" value="RNI-like"/>
    <property type="match status" value="1"/>
</dbReference>
<feature type="compositionally biased region" description="Basic residues" evidence="1">
    <location>
        <begin position="715"/>
        <end position="725"/>
    </location>
</feature>
<feature type="region of interest" description="Disordered" evidence="1">
    <location>
        <begin position="1065"/>
        <end position="1096"/>
    </location>
</feature>
<dbReference type="InterPro" id="IPR031943">
    <property type="entry name" value="CARMIL_C"/>
</dbReference>
<feature type="region of interest" description="Disordered" evidence="1">
    <location>
        <begin position="611"/>
        <end position="735"/>
    </location>
</feature>
<dbReference type="SMART" id="SM00368">
    <property type="entry name" value="LRR_RI"/>
    <property type="match status" value="3"/>
</dbReference>
<feature type="compositionally biased region" description="Polar residues" evidence="1">
    <location>
        <begin position="1205"/>
        <end position="1224"/>
    </location>
</feature>
<dbReference type="GeneID" id="117359180"/>
<evidence type="ECO:0000256" key="1">
    <source>
        <dbReference type="SAM" id="MobiDB-lite"/>
    </source>
</evidence>
<feature type="region of interest" description="Disordered" evidence="1">
    <location>
        <begin position="1139"/>
        <end position="1230"/>
    </location>
</feature>
<proteinExistence type="predicted"/>
<dbReference type="FunCoup" id="A0A6P8QNA2">
    <property type="interactions" value="202"/>
</dbReference>
<feature type="compositionally biased region" description="Basic residues" evidence="1">
    <location>
        <begin position="623"/>
        <end position="635"/>
    </location>
</feature>
<feature type="domain" description="CARMIL C-terminal" evidence="2">
    <location>
        <begin position="498"/>
        <end position="806"/>
    </location>
</feature>
<dbReference type="PANTHER" id="PTHR24112">
    <property type="entry name" value="LEUCINE-RICH REPEAT, ISOFORM F-RELATED"/>
    <property type="match status" value="1"/>
</dbReference>
<dbReference type="InterPro" id="IPR001611">
    <property type="entry name" value="Leu-rich_rpt"/>
</dbReference>
<keyword evidence="3" id="KW-1185">Reference proteome</keyword>
<dbReference type="CTD" id="146206"/>
<dbReference type="GO" id="GO:0016477">
    <property type="term" value="P:cell migration"/>
    <property type="evidence" value="ECO:0007669"/>
    <property type="project" value="TreeGrafter"/>
</dbReference>
<accession>A0A6P8QNA2</accession>
<feature type="compositionally biased region" description="Polar residues" evidence="1">
    <location>
        <begin position="1155"/>
        <end position="1168"/>
    </location>
</feature>
<reference evidence="4" key="1">
    <citation type="submission" date="2025-08" db="UniProtKB">
        <authorList>
            <consortium name="RefSeq"/>
        </authorList>
    </citation>
    <scope>IDENTIFICATION</scope>
</reference>
<dbReference type="Pfam" id="PF16000">
    <property type="entry name" value="CARMIL_C"/>
    <property type="match status" value="1"/>
</dbReference>
<dbReference type="InterPro" id="IPR032675">
    <property type="entry name" value="LRR_dom_sf"/>
</dbReference>
<organism evidence="3 4">
    <name type="scientific">Geotrypetes seraphini</name>
    <name type="common">Gaboon caecilian</name>
    <name type="synonym">Caecilia seraphini</name>
    <dbReference type="NCBI Taxonomy" id="260995"/>
    <lineage>
        <taxon>Eukaryota</taxon>
        <taxon>Metazoa</taxon>
        <taxon>Chordata</taxon>
        <taxon>Craniata</taxon>
        <taxon>Vertebrata</taxon>
        <taxon>Euteleostomi</taxon>
        <taxon>Amphibia</taxon>
        <taxon>Gymnophiona</taxon>
        <taxon>Geotrypetes</taxon>
    </lineage>
</organism>
<evidence type="ECO:0000313" key="3">
    <source>
        <dbReference type="Proteomes" id="UP000515159"/>
    </source>
</evidence>
<dbReference type="KEGG" id="gsh:117359180"/>
<dbReference type="RefSeq" id="XP_033797380.1">
    <property type="nucleotide sequence ID" value="XM_033941489.1"/>
</dbReference>
<dbReference type="Proteomes" id="UP000515159">
    <property type="component" value="Chromosome 4"/>
</dbReference>
<evidence type="ECO:0000259" key="2">
    <source>
        <dbReference type="Pfam" id="PF16000"/>
    </source>
</evidence>
<dbReference type="GO" id="GO:0030027">
    <property type="term" value="C:lamellipodium"/>
    <property type="evidence" value="ECO:0007669"/>
    <property type="project" value="TreeGrafter"/>
</dbReference>
<dbReference type="GO" id="GO:0034315">
    <property type="term" value="P:regulation of Arp2/3 complex-mediated actin nucleation"/>
    <property type="evidence" value="ECO:0007669"/>
    <property type="project" value="TreeGrafter"/>
</dbReference>
<feature type="compositionally biased region" description="Basic and acidic residues" evidence="1">
    <location>
        <begin position="936"/>
        <end position="952"/>
    </location>
</feature>
<dbReference type="Pfam" id="PF13516">
    <property type="entry name" value="LRR_6"/>
    <property type="match status" value="1"/>
</dbReference>
<feature type="region of interest" description="Disordered" evidence="1">
    <location>
        <begin position="845"/>
        <end position="887"/>
    </location>
</feature>
<dbReference type="Gene3D" id="3.80.10.10">
    <property type="entry name" value="Ribonuclease Inhibitor"/>
    <property type="match status" value="1"/>
</dbReference>
<evidence type="ECO:0000313" key="4">
    <source>
        <dbReference type="RefSeq" id="XP_033797380.1"/>
    </source>
</evidence>
<protein>
    <submittedName>
        <fullName evidence="4">Capping protein, Arp2/3 and myosin-I linker protein 2</fullName>
    </submittedName>
</protein>
<dbReference type="PANTHER" id="PTHR24112:SF32">
    <property type="entry name" value="CAPPING PROTEIN, ARP2_3 AND MYOSIN-I LINKER PROTEIN 2"/>
    <property type="match status" value="1"/>
</dbReference>
<dbReference type="InParanoid" id="A0A6P8QNA2"/>
<feature type="region of interest" description="Disordered" evidence="1">
    <location>
        <begin position="933"/>
        <end position="1007"/>
    </location>
</feature>
<feature type="compositionally biased region" description="Polar residues" evidence="1">
    <location>
        <begin position="973"/>
        <end position="990"/>
    </location>
</feature>
<name>A0A6P8QNA2_GEOSA</name>
<dbReference type="InterPro" id="IPR051279">
    <property type="entry name" value="PP1-Reg/Actin-Interact_Protein"/>
</dbReference>
<gene>
    <name evidence="4" type="primary">CARMIL2</name>
</gene>
<dbReference type="OrthoDB" id="18598at2759"/>
<feature type="compositionally biased region" description="Basic and acidic residues" evidence="1">
    <location>
        <begin position="845"/>
        <end position="857"/>
    </location>
</feature>
<dbReference type="AlphaFoldDB" id="A0A6P8QNA2"/>
<sequence>MAVPEPWDQAAEAEFSDWPVQEVEESLPTSDFQFPEGMNSLSRSLVSNQVFSTSLHHLDLSGNPGILGTEDAGGFYNFLSSPNVVAHLNLSGTDCGLDACFGAIASGCCSNLAYLNVSKNIFTHKKTKDVPPAIKQFFSQSSALTYVSLAGTKLPPEALRIVLQGLACNSQLSEVELDLSNCELRSAGAQVIQDLIFDVSAVSSLDLSDNGFDSDMVTLVLAIGRSKSIQHVALGKNFNIKSKASLADILHRIVQVIQDEDCPLQSLSVSESRLKSGTTILLNALGSNTSLTKIDVSGNAMGDTGAKMLAKALQIGTKLRTIIWDRNNTTANGFLDVAHALERNYFLKAMPFPVSDVAYAYRINPEKTEEALHKIQSYLLRNSQMRQSLPEQTFRLQQEIVTSSLEQMVNEMCMNVQEHIDMLNACTGGEVDTDILGAEEAVREANLTISILPVLCETGNVPYQKSKLQHKLECLTEEISQACQQELQNCMQSILDTTQNLCPKVLQKTGVRDQLASTISSKVIHQETLKLTLLLNQLKDDITSMINEIKLSITSAVADRITDEVLEDLTLAQCRLADRILSQIQDLPLIHGENAEDEAIIKKNRNLLDNTEGGQAKEEHMMALRRKSKHSRSIRPRPAVRSFSEVDVEGQAEDKEKGGSQPALSVSCAPVKSHPASSEDAEAGSSLLPSRLAPACTQPPMDLPTEGERLEHYTRARPRPNRKNRQPPSKLNVQPSIWENDENSAILKVDEGLEEFFSRKLIQEELPQVPLEICQESATLSSSSSRTFKKKIGDFFAFKKPKSTKGPKSEREFEGNPLVTKGKRPLLVDILRAPSRVGELAKAAIKPEDGGPRDSKSIIEQSRTPDAARRIKPRYSREGKSQSLILLSGEDEDALALKHEKKRHSEKGDGEICNSFEQRVHVMLHRIGVTKVLSSESRKKQNKEGEIKKAGSDGDIVDSSTESPPPSLKSRTHSMSTEASSRMCTGNSMETAKAGQGSKPKEERASWQDLGKQLNAELRGKCSQLHLSPRRSLIILEHSSTIAEAPERRSEDSWILPGNNLNTPVASLRKSSNSEEDSTEAQNSVPAMLQHNEDNQLKPRYRLKPFQNRRAISVHEEQLRDQAGMSELEGVKIPLLRQQRSPVKKRKNKPETELVSITDSQTQSTSEAEGTERSVVSQRCEEEKIGSPVEEAPSEMETQVEGIKSQVSEQTPETAPNTVLGQRTESPEPH</sequence>